<reference evidence="2 3" key="1">
    <citation type="submission" date="2019-05" db="EMBL/GenBank/DDBJ databases">
        <title>Another draft genome of Portunus trituberculatus and its Hox gene families provides insights of decapod evolution.</title>
        <authorList>
            <person name="Jeong J.-H."/>
            <person name="Song I."/>
            <person name="Kim S."/>
            <person name="Choi T."/>
            <person name="Kim D."/>
            <person name="Ryu S."/>
            <person name="Kim W."/>
        </authorList>
    </citation>
    <scope>NUCLEOTIDE SEQUENCE [LARGE SCALE GENOMIC DNA]</scope>
    <source>
        <tissue evidence="2">Muscle</tissue>
    </source>
</reference>
<accession>A0A5B7E937</accession>
<keyword evidence="1" id="KW-1133">Transmembrane helix</keyword>
<proteinExistence type="predicted"/>
<gene>
    <name evidence="2" type="ORF">E2C01_022994</name>
</gene>
<dbReference type="AlphaFoldDB" id="A0A5B7E937"/>
<dbReference type="EMBL" id="VSRR010002128">
    <property type="protein sequence ID" value="MPC29746.1"/>
    <property type="molecule type" value="Genomic_DNA"/>
</dbReference>
<comment type="caution">
    <text evidence="2">The sequence shown here is derived from an EMBL/GenBank/DDBJ whole genome shotgun (WGS) entry which is preliminary data.</text>
</comment>
<name>A0A5B7E937_PORTR</name>
<feature type="transmembrane region" description="Helical" evidence="1">
    <location>
        <begin position="65"/>
        <end position="86"/>
    </location>
</feature>
<dbReference type="Proteomes" id="UP000324222">
    <property type="component" value="Unassembled WGS sequence"/>
</dbReference>
<evidence type="ECO:0000313" key="2">
    <source>
        <dbReference type="EMBL" id="MPC29746.1"/>
    </source>
</evidence>
<keyword evidence="3" id="KW-1185">Reference proteome</keyword>
<organism evidence="2 3">
    <name type="scientific">Portunus trituberculatus</name>
    <name type="common">Swimming crab</name>
    <name type="synonym">Neptunus trituberculatus</name>
    <dbReference type="NCBI Taxonomy" id="210409"/>
    <lineage>
        <taxon>Eukaryota</taxon>
        <taxon>Metazoa</taxon>
        <taxon>Ecdysozoa</taxon>
        <taxon>Arthropoda</taxon>
        <taxon>Crustacea</taxon>
        <taxon>Multicrustacea</taxon>
        <taxon>Malacostraca</taxon>
        <taxon>Eumalacostraca</taxon>
        <taxon>Eucarida</taxon>
        <taxon>Decapoda</taxon>
        <taxon>Pleocyemata</taxon>
        <taxon>Brachyura</taxon>
        <taxon>Eubrachyura</taxon>
        <taxon>Portunoidea</taxon>
        <taxon>Portunidae</taxon>
        <taxon>Portuninae</taxon>
        <taxon>Portunus</taxon>
    </lineage>
</organism>
<evidence type="ECO:0000313" key="3">
    <source>
        <dbReference type="Proteomes" id="UP000324222"/>
    </source>
</evidence>
<sequence>MKRAEQRNWDLPPLHFGFHNEERQHHVCPFNLARGKVYHQHGNITRGSPQVRISCGSSRRWRRHVFVYIVLMVPTVPRCGVITVLAEDRSLNVSGRGQQKSKKILIKR</sequence>
<keyword evidence="1" id="KW-0812">Transmembrane</keyword>
<protein>
    <submittedName>
        <fullName evidence="2">Uncharacterized protein</fullName>
    </submittedName>
</protein>
<evidence type="ECO:0000256" key="1">
    <source>
        <dbReference type="SAM" id="Phobius"/>
    </source>
</evidence>
<keyword evidence="1" id="KW-0472">Membrane</keyword>